<evidence type="ECO:0000256" key="1">
    <source>
        <dbReference type="SAM" id="SignalP"/>
    </source>
</evidence>
<feature type="chain" id="PRO_5032618742" description="Secreted protein" evidence="1">
    <location>
        <begin position="25"/>
        <end position="86"/>
    </location>
</feature>
<name>A0A818FTB7_9BILA</name>
<sequence>MISFLVSYTYIVLIISFLPSSSKYSNEYTQIRYFPLSKSVQSAEITSCKKSKANFLQWDILVKRALGKETSMQTILIKRSLKIAFK</sequence>
<accession>A0A818FTB7</accession>
<evidence type="ECO:0000313" key="2">
    <source>
        <dbReference type="EMBL" id="CAF3480934.1"/>
    </source>
</evidence>
<reference evidence="2" key="1">
    <citation type="submission" date="2021-02" db="EMBL/GenBank/DDBJ databases">
        <authorList>
            <person name="Nowell W R."/>
        </authorList>
    </citation>
    <scope>NUCLEOTIDE SEQUENCE</scope>
</reference>
<organism evidence="2 3">
    <name type="scientific">Rotaria socialis</name>
    <dbReference type="NCBI Taxonomy" id="392032"/>
    <lineage>
        <taxon>Eukaryota</taxon>
        <taxon>Metazoa</taxon>
        <taxon>Spiralia</taxon>
        <taxon>Gnathifera</taxon>
        <taxon>Rotifera</taxon>
        <taxon>Eurotatoria</taxon>
        <taxon>Bdelloidea</taxon>
        <taxon>Philodinida</taxon>
        <taxon>Philodinidae</taxon>
        <taxon>Rotaria</taxon>
    </lineage>
</organism>
<comment type="caution">
    <text evidence="2">The sequence shown here is derived from an EMBL/GenBank/DDBJ whole genome shotgun (WGS) entry which is preliminary data.</text>
</comment>
<dbReference type="EMBL" id="CAJNYV010002449">
    <property type="protein sequence ID" value="CAF3480934.1"/>
    <property type="molecule type" value="Genomic_DNA"/>
</dbReference>
<evidence type="ECO:0008006" key="4">
    <source>
        <dbReference type="Google" id="ProtNLM"/>
    </source>
</evidence>
<keyword evidence="1" id="KW-0732">Signal</keyword>
<gene>
    <name evidence="2" type="ORF">KIK155_LOCUS14499</name>
</gene>
<dbReference type="AlphaFoldDB" id="A0A818FTB7"/>
<feature type="signal peptide" evidence="1">
    <location>
        <begin position="1"/>
        <end position="24"/>
    </location>
</feature>
<proteinExistence type="predicted"/>
<dbReference type="Proteomes" id="UP000663865">
    <property type="component" value="Unassembled WGS sequence"/>
</dbReference>
<protein>
    <recommendedName>
        <fullName evidence="4">Secreted protein</fullName>
    </recommendedName>
</protein>
<evidence type="ECO:0000313" key="3">
    <source>
        <dbReference type="Proteomes" id="UP000663865"/>
    </source>
</evidence>